<dbReference type="Proteomes" id="UP000654471">
    <property type="component" value="Unassembled WGS sequence"/>
</dbReference>
<gene>
    <name evidence="3" type="ORF">GCM10010211_34290</name>
</gene>
<feature type="domain" description="MgtC-like C-terminal" evidence="2">
    <location>
        <begin position="30"/>
        <end position="104"/>
    </location>
</feature>
<proteinExistence type="predicted"/>
<sequence>MRFLPRSRRKQARHPGTETTSSRSRELVTFHVHCDRGAETKVRALCVLALSRPGARVEAVHTGPYDAFTTNVHMLVTLDGPETGLLDRLVDMLSGVPSVLDVHWHRHDEPRTLAYAAERGLPGACAH</sequence>
<feature type="compositionally biased region" description="Basic residues" evidence="1">
    <location>
        <begin position="1"/>
        <end position="13"/>
    </location>
</feature>
<reference evidence="4" key="1">
    <citation type="journal article" date="2019" name="Int. J. Syst. Evol. Microbiol.">
        <title>The Global Catalogue of Microorganisms (GCM) 10K type strain sequencing project: providing services to taxonomists for standard genome sequencing and annotation.</title>
        <authorList>
            <consortium name="The Broad Institute Genomics Platform"/>
            <consortium name="The Broad Institute Genome Sequencing Center for Infectious Disease"/>
            <person name="Wu L."/>
            <person name="Ma J."/>
        </authorList>
    </citation>
    <scope>NUCLEOTIDE SEQUENCE [LARGE SCALE GENOMIC DNA]</scope>
    <source>
        <strain evidence="4">JCM 3399</strain>
    </source>
</reference>
<dbReference type="EMBL" id="BMRP01000010">
    <property type="protein sequence ID" value="GGU66166.1"/>
    <property type="molecule type" value="Genomic_DNA"/>
</dbReference>
<name>A0ABQ2V2R0_9ACTN</name>
<feature type="region of interest" description="Disordered" evidence="1">
    <location>
        <begin position="1"/>
        <end position="24"/>
    </location>
</feature>
<evidence type="ECO:0000259" key="2">
    <source>
        <dbReference type="Pfam" id="PF21770"/>
    </source>
</evidence>
<dbReference type="InterPro" id="IPR048640">
    <property type="entry name" value="MgtC-like_C"/>
</dbReference>
<comment type="caution">
    <text evidence="3">The sequence shown here is derived from an EMBL/GenBank/DDBJ whole genome shotgun (WGS) entry which is preliminary data.</text>
</comment>
<evidence type="ECO:0000313" key="4">
    <source>
        <dbReference type="Proteomes" id="UP000654471"/>
    </source>
</evidence>
<evidence type="ECO:0000256" key="1">
    <source>
        <dbReference type="SAM" id="MobiDB-lite"/>
    </source>
</evidence>
<evidence type="ECO:0000313" key="3">
    <source>
        <dbReference type="EMBL" id="GGU66166.1"/>
    </source>
</evidence>
<organism evidence="3 4">
    <name type="scientific">Streptomyces albospinus</name>
    <dbReference type="NCBI Taxonomy" id="285515"/>
    <lineage>
        <taxon>Bacteria</taxon>
        <taxon>Bacillati</taxon>
        <taxon>Actinomycetota</taxon>
        <taxon>Actinomycetes</taxon>
        <taxon>Kitasatosporales</taxon>
        <taxon>Streptomycetaceae</taxon>
        <taxon>Streptomyces</taxon>
    </lineage>
</organism>
<keyword evidence="4" id="KW-1185">Reference proteome</keyword>
<accession>A0ABQ2V2R0</accession>
<dbReference type="Gene3D" id="3.30.70.260">
    <property type="match status" value="1"/>
</dbReference>
<dbReference type="RefSeq" id="WP_189300847.1">
    <property type="nucleotide sequence ID" value="NZ_BMRP01000010.1"/>
</dbReference>
<protein>
    <recommendedName>
        <fullName evidence="2">MgtC-like C-terminal domain-containing protein</fullName>
    </recommendedName>
</protein>
<dbReference type="Pfam" id="PF21770">
    <property type="entry name" value="MgtC_SapB_C"/>
    <property type="match status" value="1"/>
</dbReference>